<dbReference type="EMBL" id="HBEO01029237">
    <property type="protein sequence ID" value="CAD8501309.1"/>
    <property type="molecule type" value="Transcribed_RNA"/>
</dbReference>
<dbReference type="InterPro" id="IPR016024">
    <property type="entry name" value="ARM-type_fold"/>
</dbReference>
<dbReference type="Gene3D" id="1.25.10.10">
    <property type="entry name" value="Leucine-rich Repeat Variant"/>
    <property type="match status" value="1"/>
</dbReference>
<proteinExistence type="predicted"/>
<name>A0A7S0F2M1_9CRYP</name>
<organism evidence="2">
    <name type="scientific">Hanusia phi</name>
    <dbReference type="NCBI Taxonomy" id="3032"/>
    <lineage>
        <taxon>Eukaryota</taxon>
        <taxon>Cryptophyceae</taxon>
        <taxon>Pyrenomonadales</taxon>
        <taxon>Geminigeraceae</taxon>
        <taxon>Hanusia</taxon>
    </lineage>
</organism>
<reference evidence="2" key="1">
    <citation type="submission" date="2021-01" db="EMBL/GenBank/DDBJ databases">
        <authorList>
            <person name="Corre E."/>
            <person name="Pelletier E."/>
            <person name="Niang G."/>
            <person name="Scheremetjew M."/>
            <person name="Finn R."/>
            <person name="Kale V."/>
            <person name="Holt S."/>
            <person name="Cochrane G."/>
            <person name="Meng A."/>
            <person name="Brown T."/>
            <person name="Cohen L."/>
        </authorList>
    </citation>
    <scope>NUCLEOTIDE SEQUENCE</scope>
    <source>
        <strain evidence="2">CCMP325</strain>
    </source>
</reference>
<feature type="compositionally biased region" description="Basic and acidic residues" evidence="1">
    <location>
        <begin position="209"/>
        <end position="222"/>
    </location>
</feature>
<evidence type="ECO:0000256" key="1">
    <source>
        <dbReference type="SAM" id="MobiDB-lite"/>
    </source>
</evidence>
<feature type="region of interest" description="Disordered" evidence="1">
    <location>
        <begin position="208"/>
        <end position="233"/>
    </location>
</feature>
<feature type="compositionally biased region" description="Acidic residues" evidence="1">
    <location>
        <begin position="223"/>
        <end position="232"/>
    </location>
</feature>
<gene>
    <name evidence="2" type="ORF">HPHI1048_LOCUS19820</name>
</gene>
<dbReference type="InterPro" id="IPR011989">
    <property type="entry name" value="ARM-like"/>
</dbReference>
<protein>
    <recommendedName>
        <fullName evidence="3">HEAT repeat domain-containing protein</fullName>
    </recommendedName>
</protein>
<accession>A0A7S0F2M1</accession>
<sequence>MSISSLLEDEDEDVRALTFLLLKDVSRRHRQLVLHLLRRLLVRPLESASCRPPRPLLEMDRSSWKQHVEVPPALFLGPPEKVEEQVSRAVQGREVDELLAGLLADAMEEEEIAELCRIAQEGVELSSRRERIDRLLVMLTSSAWTLRYAACCLLPWVTERGNPKVVVSLIAAMQDEEVAVKVEAVRSAAKIARKFDEETIKAIEAARGGSRELGREQRKEAEEIGEVGEEHEEVSKAAEEALRKLSQVIVD</sequence>
<evidence type="ECO:0008006" key="3">
    <source>
        <dbReference type="Google" id="ProtNLM"/>
    </source>
</evidence>
<evidence type="ECO:0000313" key="2">
    <source>
        <dbReference type="EMBL" id="CAD8501309.1"/>
    </source>
</evidence>
<dbReference type="AlphaFoldDB" id="A0A7S0F2M1"/>
<dbReference type="SUPFAM" id="SSF48371">
    <property type="entry name" value="ARM repeat"/>
    <property type="match status" value="1"/>
</dbReference>